<comment type="caution">
    <text evidence="5">The sequence shown here is derived from an EMBL/GenBank/DDBJ whole genome shotgun (WGS) entry which is preliminary data.</text>
</comment>
<feature type="domain" description="DUF3854" evidence="4">
    <location>
        <begin position="143"/>
        <end position="266"/>
    </location>
</feature>
<keyword evidence="6" id="KW-1185">Reference proteome</keyword>
<feature type="coiled-coil region" evidence="1">
    <location>
        <begin position="727"/>
        <end position="780"/>
    </location>
</feature>
<dbReference type="AlphaFoldDB" id="A0A8J7E5E7"/>
<name>A0A8J7E5E7_9CYAN</name>
<dbReference type="GO" id="GO:0006260">
    <property type="term" value="P:DNA replication"/>
    <property type="evidence" value="ECO:0007669"/>
    <property type="project" value="InterPro"/>
</dbReference>
<dbReference type="PANTHER" id="PTHR34985:SF1">
    <property type="entry name" value="SLR0554 PROTEIN"/>
    <property type="match status" value="1"/>
</dbReference>
<dbReference type="PANTHER" id="PTHR34985">
    <property type="entry name" value="SLR0554 PROTEIN"/>
    <property type="match status" value="1"/>
</dbReference>
<evidence type="ECO:0000256" key="1">
    <source>
        <dbReference type="SAM" id="Coils"/>
    </source>
</evidence>
<reference evidence="5" key="1">
    <citation type="submission" date="2020-10" db="EMBL/GenBank/DDBJ databases">
        <authorList>
            <person name="Castelo-Branco R."/>
            <person name="Eusebio N."/>
            <person name="Adriana R."/>
            <person name="Vieira A."/>
            <person name="Brugerolle De Fraissinette N."/>
            <person name="Rezende De Castro R."/>
            <person name="Schneider M.P."/>
            <person name="Vasconcelos V."/>
            <person name="Leao P.N."/>
        </authorList>
    </citation>
    <scope>NUCLEOTIDE SEQUENCE</scope>
    <source>
        <strain evidence="5">LEGE 07157</strain>
    </source>
</reference>
<keyword evidence="1" id="KW-0175">Coiled coil</keyword>
<proteinExistence type="predicted"/>
<dbReference type="NCBIfam" id="NF042913">
    <property type="entry name" value="CyRepA1"/>
    <property type="match status" value="1"/>
</dbReference>
<dbReference type="GO" id="GO:0003688">
    <property type="term" value="F:DNA replication origin binding"/>
    <property type="evidence" value="ECO:0007669"/>
    <property type="project" value="InterPro"/>
</dbReference>
<feature type="region of interest" description="Disordered" evidence="2">
    <location>
        <begin position="1014"/>
        <end position="1033"/>
    </location>
</feature>
<sequence>MITSQHWKELEESAIAPALAELNCRSLDGNFYGDRDIAISFLAQNLGEEIRTNTGKLKSYWDKKFSPIANGGGLLFSHTKGDFQLKPDCPREDPKKFGKKIKYETPSKGQVRAYLPFVDAEIAKGILDRHGAPLPENYEPKRFWTLVEQNKDLPRILTEGSKKSLSGLSAGYATLAVGGCRMAYRIDPETKKRQLIPEIENLAVEGSQWVLAFDQDSKRKTRQDVADATLKTAKLLRDRGCEVRIASWNSDRGKGIDDLIFNQGVEAFDKAISEALNLISWQFFQSIGLSYKTSLKISKTKDIFDIPKFARLIGIKAPKGTGKTFNLAQFCKHHIENFDGRRLLVVTHRIQLGKGLANDLSLPYISDLKDYEEGDLYGLVLCGDRLHERSLAQFKPEDWEDCIVIVDEAEQVIQHLTNSPTCRRDRVAILRNFQEIVKNSSQTIASDADLSDQSIDYFVEVIRGGVQPYIIENTWKPSKEEAPKIYHFSQSRPNSWLKGLLNAIARGEKVLVLCTGQKSSSSWGSQALEELIKQQFPELKILRIDSESLCEPSHPACGCIVDIDETLKLYDVAIATPSIESGVSLNLKDHFTSVWACCWGILAPNNVRQFLGRLRQPVPRHIWIERSGGGKSLIAGGEISAKGILAGLRNSQRQSKSFLEQHRQIGELYEVGIDEGTDFEACPVALKVWSQMAARHNFGIKYLRELVLEGLRFEGSEIIDSGELEGAKEAKKQLKACRDEIYQIDKEEESKAPIIEDSVLEELENKQAQTKQDRRTIGKNHLSRRLLTEDISPDLLEKRDKGWVPEIEIHYFATRGFEFLPDRDWKRLKGALFENSTWLPDCVRRQLALKVYALREAGLLELLEGSQFLAKGDPVLSVIAHRLRPSTGGKRGKIIQRILNLRIDNDSSDICISQKILRFIGFKLPRIGRQSSGERIWIYGAAAASFLTVANSKGKQKLSLDAEGNAIALPDGREAVFDRWFKRDKQSRQEAREKLENTVSTPVANIELPESERQLAADEARSRSEEEFLRESPTPQTIAICEPLEIQYASYISENFPDKFQFWSFFISCKTTLEFVLNQEKWENFKLFLGSQKLRNLAVQAHYEIHGLDYTLDEAYGVRTPPLDLLRAYTDGWLKFEEGKGKWLKHLYPEDIFVEDF</sequence>
<evidence type="ECO:0000259" key="3">
    <source>
        <dbReference type="Pfam" id="PF02399"/>
    </source>
</evidence>
<evidence type="ECO:0000313" key="5">
    <source>
        <dbReference type="EMBL" id="MBE9118619.1"/>
    </source>
</evidence>
<dbReference type="InterPro" id="IPR024385">
    <property type="entry name" value="DUF3854"/>
</dbReference>
<dbReference type="Pfam" id="PF12965">
    <property type="entry name" value="DUF3854"/>
    <property type="match status" value="1"/>
</dbReference>
<dbReference type="InterPro" id="IPR027417">
    <property type="entry name" value="P-loop_NTPase"/>
</dbReference>
<dbReference type="Pfam" id="PF02399">
    <property type="entry name" value="Herpes_ori_bp"/>
    <property type="match status" value="1"/>
</dbReference>
<dbReference type="InterPro" id="IPR003450">
    <property type="entry name" value="Replication_origin-bd"/>
</dbReference>
<dbReference type="RefSeq" id="WP_194031703.1">
    <property type="nucleotide sequence ID" value="NZ_JADEWZ010000054.1"/>
</dbReference>
<dbReference type="EMBL" id="JADEWZ010000054">
    <property type="protein sequence ID" value="MBE9118619.1"/>
    <property type="molecule type" value="Genomic_DNA"/>
</dbReference>
<accession>A0A8J7E5E7</accession>
<dbReference type="GO" id="GO:0005524">
    <property type="term" value="F:ATP binding"/>
    <property type="evidence" value="ECO:0007669"/>
    <property type="project" value="InterPro"/>
</dbReference>
<gene>
    <name evidence="5" type="ORF">IQ249_22270</name>
</gene>
<organism evidence="5 6">
    <name type="scientific">Lusitaniella coriacea LEGE 07157</name>
    <dbReference type="NCBI Taxonomy" id="945747"/>
    <lineage>
        <taxon>Bacteria</taxon>
        <taxon>Bacillati</taxon>
        <taxon>Cyanobacteriota</taxon>
        <taxon>Cyanophyceae</taxon>
        <taxon>Spirulinales</taxon>
        <taxon>Lusitaniellaceae</taxon>
        <taxon>Lusitaniella</taxon>
    </lineage>
</organism>
<dbReference type="Proteomes" id="UP000654482">
    <property type="component" value="Unassembled WGS sequence"/>
</dbReference>
<evidence type="ECO:0000256" key="2">
    <source>
        <dbReference type="SAM" id="MobiDB-lite"/>
    </source>
</evidence>
<evidence type="ECO:0000259" key="4">
    <source>
        <dbReference type="Pfam" id="PF12965"/>
    </source>
</evidence>
<evidence type="ECO:0000313" key="6">
    <source>
        <dbReference type="Proteomes" id="UP000654482"/>
    </source>
</evidence>
<dbReference type="SUPFAM" id="SSF52540">
    <property type="entry name" value="P-loop containing nucleoside triphosphate hydrolases"/>
    <property type="match status" value="2"/>
</dbReference>
<protein>
    <submittedName>
        <fullName evidence="5">DUF3854 domain-containing protein</fullName>
    </submittedName>
</protein>
<feature type="compositionally biased region" description="Basic and acidic residues" evidence="2">
    <location>
        <begin position="1014"/>
        <end position="1030"/>
    </location>
</feature>
<feature type="domain" description="Replication origin-binding protein" evidence="3">
    <location>
        <begin position="315"/>
        <end position="475"/>
    </location>
</feature>
<dbReference type="InterPro" id="IPR049996">
    <property type="entry name" value="Slr7037-like"/>
</dbReference>